<dbReference type="AlphaFoldDB" id="A0A4Y6PXE5"/>
<proteinExistence type="predicted"/>
<evidence type="ECO:0000256" key="2">
    <source>
        <dbReference type="ARBA" id="ARBA00023315"/>
    </source>
</evidence>
<accession>A0A5B8YCJ1</accession>
<evidence type="ECO:0000259" key="4">
    <source>
        <dbReference type="SMART" id="SM00563"/>
    </source>
</evidence>
<organism evidence="5 6">
    <name type="scientific">Persicimonas caeni</name>
    <dbReference type="NCBI Taxonomy" id="2292766"/>
    <lineage>
        <taxon>Bacteria</taxon>
        <taxon>Deltaproteobacteria</taxon>
        <taxon>Bradymonadales</taxon>
        <taxon>Bradymonadaceae</taxon>
        <taxon>Persicimonas</taxon>
    </lineage>
</organism>
<dbReference type="SUPFAM" id="SSF69593">
    <property type="entry name" value="Glycerol-3-phosphate (1)-acyltransferase"/>
    <property type="match status" value="1"/>
</dbReference>
<reference evidence="5 6" key="1">
    <citation type="submission" date="2019-06" db="EMBL/GenBank/DDBJ databases">
        <title>Persicimonas caeni gen. nov., sp. nov., a predatory bacterium isolated from solar saltern.</title>
        <authorList>
            <person name="Wang S."/>
        </authorList>
    </citation>
    <scope>NUCLEOTIDE SEQUENCE [LARGE SCALE GENOMIC DNA]</scope>
    <source>
        <strain evidence="5 6">YN101</strain>
    </source>
</reference>
<keyword evidence="1 5" id="KW-0808">Transferase</keyword>
<evidence type="ECO:0000313" key="5">
    <source>
        <dbReference type="EMBL" id="QDG53001.1"/>
    </source>
</evidence>
<protein>
    <submittedName>
        <fullName evidence="5">1-acyl-sn-glycerol-3-phosphate acyltransferase</fullName>
    </submittedName>
</protein>
<dbReference type="EMBL" id="CP041186">
    <property type="protein sequence ID" value="QDG53001.1"/>
    <property type="molecule type" value="Genomic_DNA"/>
</dbReference>
<dbReference type="SMART" id="SM00563">
    <property type="entry name" value="PlsC"/>
    <property type="match status" value="1"/>
</dbReference>
<evidence type="ECO:0000256" key="3">
    <source>
        <dbReference type="SAM" id="Phobius"/>
    </source>
</evidence>
<keyword evidence="3" id="KW-0812">Transmembrane</keyword>
<dbReference type="GO" id="GO:0006654">
    <property type="term" value="P:phosphatidic acid biosynthetic process"/>
    <property type="evidence" value="ECO:0007669"/>
    <property type="project" value="TreeGrafter"/>
</dbReference>
<dbReference type="RefSeq" id="WP_141199462.1">
    <property type="nucleotide sequence ID" value="NZ_CP041186.1"/>
</dbReference>
<gene>
    <name evidence="5" type="ORF">FIV42_20295</name>
</gene>
<accession>A0A4Y6PXE5</accession>
<dbReference type="PANTHER" id="PTHR10434">
    <property type="entry name" value="1-ACYL-SN-GLYCEROL-3-PHOSPHATE ACYLTRANSFERASE"/>
    <property type="match status" value="1"/>
</dbReference>
<sequence length="256" mass="28424">MSTAADTSLSHTLWSVWSWFAIGSTLLLGFPVLCVLFVVTAPFDRRRYVTGRAFRLIGVTATWLAPAWDFGVEGDLPEDKPRRTVCVSNHCSAADPFLLSYLPWEMKWLSKTSNFKIPFVGWMLRMAGDVEVVRGDSDSAKSAMARCRTWLERGVPVMIFPEGTRSKEGELLPFKEGAFRLAIESGADILPMAVCGTCTALAKHDWRLHRTQARVRVGEPIATDGLTLDDVDALKAHARDVIEELRGQLRRSAPAS</sequence>
<evidence type="ECO:0000256" key="1">
    <source>
        <dbReference type="ARBA" id="ARBA00022679"/>
    </source>
</evidence>
<feature type="transmembrane region" description="Helical" evidence="3">
    <location>
        <begin position="16"/>
        <end position="39"/>
    </location>
</feature>
<dbReference type="CDD" id="cd07989">
    <property type="entry name" value="LPLAT_AGPAT-like"/>
    <property type="match status" value="1"/>
</dbReference>
<dbReference type="PANTHER" id="PTHR10434:SF11">
    <property type="entry name" value="1-ACYL-SN-GLYCEROL-3-PHOSPHATE ACYLTRANSFERASE"/>
    <property type="match status" value="1"/>
</dbReference>
<dbReference type="Proteomes" id="UP000315995">
    <property type="component" value="Chromosome"/>
</dbReference>
<dbReference type="GO" id="GO:0003841">
    <property type="term" value="F:1-acylglycerol-3-phosphate O-acyltransferase activity"/>
    <property type="evidence" value="ECO:0007669"/>
    <property type="project" value="TreeGrafter"/>
</dbReference>
<keyword evidence="3" id="KW-1133">Transmembrane helix</keyword>
<dbReference type="OrthoDB" id="9809618at2"/>
<keyword evidence="2 5" id="KW-0012">Acyltransferase</keyword>
<dbReference type="Pfam" id="PF01553">
    <property type="entry name" value="Acyltransferase"/>
    <property type="match status" value="1"/>
</dbReference>
<feature type="domain" description="Phospholipid/glycerol acyltransferase" evidence="4">
    <location>
        <begin position="84"/>
        <end position="197"/>
    </location>
</feature>
<evidence type="ECO:0000313" key="6">
    <source>
        <dbReference type="Proteomes" id="UP000315995"/>
    </source>
</evidence>
<dbReference type="InterPro" id="IPR002123">
    <property type="entry name" value="Plipid/glycerol_acylTrfase"/>
</dbReference>
<keyword evidence="3" id="KW-0472">Membrane</keyword>
<name>A0A4Y6PXE5_PERCE</name>
<keyword evidence="6" id="KW-1185">Reference proteome</keyword>